<keyword evidence="5 10" id="KW-1133">Transmembrane helix</keyword>
<feature type="domain" description="Major facilitator superfamily (MFS) profile" evidence="11">
    <location>
        <begin position="41"/>
        <end position="508"/>
    </location>
</feature>
<evidence type="ECO:0000259" key="11">
    <source>
        <dbReference type="PROSITE" id="PS50850"/>
    </source>
</evidence>
<feature type="transmembrane region" description="Helical" evidence="10">
    <location>
        <begin position="245"/>
        <end position="264"/>
    </location>
</feature>
<comment type="subcellular location">
    <subcellularLocation>
        <location evidence="1">Membrane</location>
        <topology evidence="1">Multi-pass membrane protein</topology>
    </subcellularLocation>
</comment>
<evidence type="ECO:0000313" key="13">
    <source>
        <dbReference type="Proteomes" id="UP000823388"/>
    </source>
</evidence>
<keyword evidence="3 10" id="KW-0812">Transmembrane</keyword>
<sequence length="545" mass="56790">MSMANAPTAPLLTANQEAAPAKEASIDDVIEMYFGATGVLQLLKAVLVAFAWAFDAQLVFISAFTDAEPRWHCLTAASAGNASCSPAAAASRPPCDLAPGSWAWDRLAVASVVSEWTLNCAGPALVSLPASSFFAGCLAGGFLLATLADSLLGRKKMLLVSLASTSIAGVLTALAPNIWAYAALRLVSGFFRSMVGTCTLVLSTELVGKRWRNTVSVAGFFCFAVGFLSLPALAYAFRDASWRNLYVWTSVPCLCYAVLVFFLVQESPRWLLVRGRKQDAMEALRQIMSLNGGSTAGLSFSMLDACVVREDNAAASGGGGVFAALRAMSARRWALRRLAAVMATSFGVGMVYLGMPLNVGSLGSNLYLSVAYNALAELPSAVLAWLLIRRASRRSSVIALTAAAGACSLACAAVPRGAAAARMAAEVLSFFAACTAFDVMLVYATELFPTSVRNSAVGMVRQALVLGGVAAPVLAALGRERSAWSFGVFGVAIGCSGLFVACLPETRGKSMSDTMAEEEEEGNEGAVASCTGATAGSTDSDRYAV</sequence>
<keyword evidence="2" id="KW-0592">Phosphate transport</keyword>
<evidence type="ECO:0000256" key="1">
    <source>
        <dbReference type="ARBA" id="ARBA00004141"/>
    </source>
</evidence>
<dbReference type="InterPro" id="IPR036259">
    <property type="entry name" value="MFS_trans_sf"/>
</dbReference>
<dbReference type="Gene3D" id="1.20.1250.20">
    <property type="entry name" value="MFS general substrate transporter like domains"/>
    <property type="match status" value="1"/>
</dbReference>
<dbReference type="GO" id="GO:0015293">
    <property type="term" value="F:symporter activity"/>
    <property type="evidence" value="ECO:0007669"/>
    <property type="project" value="UniProtKB-KW"/>
</dbReference>
<name>A0A8T0NSE3_PANVG</name>
<feature type="transmembrane region" description="Helical" evidence="10">
    <location>
        <begin position="124"/>
        <end position="145"/>
    </location>
</feature>
<keyword evidence="6 10" id="KW-0472">Membrane</keyword>
<dbReference type="Proteomes" id="UP000823388">
    <property type="component" value="Chromosome 9K"/>
</dbReference>
<dbReference type="InterPro" id="IPR005828">
    <property type="entry name" value="MFS_sugar_transport-like"/>
</dbReference>
<evidence type="ECO:0000256" key="8">
    <source>
        <dbReference type="ARBA" id="ARBA00044504"/>
    </source>
</evidence>
<evidence type="ECO:0000313" key="12">
    <source>
        <dbReference type="EMBL" id="KAG2551475.1"/>
    </source>
</evidence>
<keyword evidence="13" id="KW-1185">Reference proteome</keyword>
<evidence type="ECO:0000256" key="4">
    <source>
        <dbReference type="ARBA" id="ARBA00022847"/>
    </source>
</evidence>
<feature type="transmembrane region" description="Helical" evidence="10">
    <location>
        <begin position="334"/>
        <end position="354"/>
    </location>
</feature>
<dbReference type="PROSITE" id="PS50850">
    <property type="entry name" value="MFS"/>
    <property type="match status" value="1"/>
</dbReference>
<evidence type="ECO:0000256" key="9">
    <source>
        <dbReference type="SAM" id="MobiDB-lite"/>
    </source>
</evidence>
<comment type="similarity">
    <text evidence="8">Belongs to the major facilitator superfamily. Phosphate:H(+) symporter (TC 2.A.1.9) family.</text>
</comment>
<dbReference type="InterPro" id="IPR020846">
    <property type="entry name" value="MFS_dom"/>
</dbReference>
<dbReference type="AlphaFoldDB" id="A0A8T0NSE3"/>
<reference evidence="12" key="1">
    <citation type="submission" date="2020-05" db="EMBL/GenBank/DDBJ databases">
        <title>WGS assembly of Panicum virgatum.</title>
        <authorList>
            <person name="Lovell J.T."/>
            <person name="Jenkins J."/>
            <person name="Shu S."/>
            <person name="Juenger T.E."/>
            <person name="Schmutz J."/>
        </authorList>
    </citation>
    <scope>NUCLEOTIDE SEQUENCE</scope>
    <source>
        <strain evidence="12">AP13</strain>
    </source>
</reference>
<dbReference type="GO" id="GO:0016020">
    <property type="term" value="C:membrane"/>
    <property type="evidence" value="ECO:0007669"/>
    <property type="project" value="UniProtKB-SubCell"/>
</dbReference>
<dbReference type="GO" id="GO:0006817">
    <property type="term" value="P:phosphate ion transport"/>
    <property type="evidence" value="ECO:0007669"/>
    <property type="project" value="UniProtKB-KW"/>
</dbReference>
<keyword evidence="4" id="KW-0769">Symport</keyword>
<proteinExistence type="inferred from homology"/>
<gene>
    <name evidence="12" type="ORF">PVAP13_9KG399300</name>
</gene>
<feature type="transmembrane region" description="Helical" evidence="10">
    <location>
        <begin position="427"/>
        <end position="444"/>
    </location>
</feature>
<keyword evidence="2" id="KW-0813">Transport</keyword>
<accession>A0A8T0NSE3</accession>
<feature type="region of interest" description="Disordered" evidence="9">
    <location>
        <begin position="511"/>
        <end position="545"/>
    </location>
</feature>
<feature type="transmembrane region" description="Helical" evidence="10">
    <location>
        <begin position="214"/>
        <end position="233"/>
    </location>
</feature>
<feature type="transmembrane region" description="Helical" evidence="10">
    <location>
        <begin position="182"/>
        <end position="202"/>
    </location>
</feature>
<evidence type="ECO:0000256" key="6">
    <source>
        <dbReference type="ARBA" id="ARBA00023136"/>
    </source>
</evidence>
<dbReference type="SUPFAM" id="SSF103473">
    <property type="entry name" value="MFS general substrate transporter"/>
    <property type="match status" value="1"/>
</dbReference>
<dbReference type="Pfam" id="PF00083">
    <property type="entry name" value="Sugar_tr"/>
    <property type="match status" value="1"/>
</dbReference>
<evidence type="ECO:0000256" key="2">
    <source>
        <dbReference type="ARBA" id="ARBA00022592"/>
    </source>
</evidence>
<evidence type="ECO:0000256" key="7">
    <source>
        <dbReference type="ARBA" id="ARBA00032043"/>
    </source>
</evidence>
<evidence type="ECO:0000256" key="3">
    <source>
        <dbReference type="ARBA" id="ARBA00022692"/>
    </source>
</evidence>
<feature type="transmembrane region" description="Helical" evidence="10">
    <location>
        <begin position="366"/>
        <end position="388"/>
    </location>
</feature>
<organism evidence="12 13">
    <name type="scientific">Panicum virgatum</name>
    <name type="common">Blackwell switchgrass</name>
    <dbReference type="NCBI Taxonomy" id="38727"/>
    <lineage>
        <taxon>Eukaryota</taxon>
        <taxon>Viridiplantae</taxon>
        <taxon>Streptophyta</taxon>
        <taxon>Embryophyta</taxon>
        <taxon>Tracheophyta</taxon>
        <taxon>Spermatophyta</taxon>
        <taxon>Magnoliopsida</taxon>
        <taxon>Liliopsida</taxon>
        <taxon>Poales</taxon>
        <taxon>Poaceae</taxon>
        <taxon>PACMAD clade</taxon>
        <taxon>Panicoideae</taxon>
        <taxon>Panicodae</taxon>
        <taxon>Paniceae</taxon>
        <taxon>Panicinae</taxon>
        <taxon>Panicum</taxon>
        <taxon>Panicum sect. Hiantes</taxon>
    </lineage>
</organism>
<feature type="transmembrane region" description="Helical" evidence="10">
    <location>
        <begin position="483"/>
        <end position="503"/>
    </location>
</feature>
<feature type="transmembrane region" description="Helical" evidence="10">
    <location>
        <begin position="395"/>
        <end position="415"/>
    </location>
</feature>
<evidence type="ECO:0000256" key="5">
    <source>
        <dbReference type="ARBA" id="ARBA00022989"/>
    </source>
</evidence>
<evidence type="ECO:0000256" key="10">
    <source>
        <dbReference type="SAM" id="Phobius"/>
    </source>
</evidence>
<dbReference type="OrthoDB" id="5296287at2759"/>
<protein>
    <recommendedName>
        <fullName evidence="7">H(+)/Pi cotransporter</fullName>
    </recommendedName>
</protein>
<feature type="transmembrane region" description="Helical" evidence="10">
    <location>
        <begin position="456"/>
        <end position="477"/>
    </location>
</feature>
<dbReference type="EMBL" id="CM029053">
    <property type="protein sequence ID" value="KAG2551475.1"/>
    <property type="molecule type" value="Genomic_DNA"/>
</dbReference>
<feature type="transmembrane region" description="Helical" evidence="10">
    <location>
        <begin position="32"/>
        <end position="54"/>
    </location>
</feature>
<comment type="caution">
    <text evidence="12">The sequence shown here is derived from an EMBL/GenBank/DDBJ whole genome shotgun (WGS) entry which is preliminary data.</text>
</comment>
<dbReference type="PANTHER" id="PTHR24064">
    <property type="entry name" value="SOLUTE CARRIER FAMILY 22 MEMBER"/>
    <property type="match status" value="1"/>
</dbReference>
<feature type="transmembrane region" description="Helical" evidence="10">
    <location>
        <begin position="157"/>
        <end position="176"/>
    </location>
</feature>